<feature type="transmembrane region" description="Helical" evidence="6">
    <location>
        <begin position="257"/>
        <end position="283"/>
    </location>
</feature>
<name>A0A5B0DY59_9HYPH</name>
<evidence type="ECO:0000256" key="4">
    <source>
        <dbReference type="ARBA" id="ARBA00022989"/>
    </source>
</evidence>
<keyword evidence="4 6" id="KW-1133">Transmembrane helix</keyword>
<dbReference type="InterPro" id="IPR043428">
    <property type="entry name" value="LivM-like"/>
</dbReference>
<keyword evidence="5 6" id="KW-0472">Membrane</keyword>
<feature type="transmembrane region" description="Helical" evidence="6">
    <location>
        <begin position="295"/>
        <end position="313"/>
    </location>
</feature>
<dbReference type="CDD" id="cd06581">
    <property type="entry name" value="TM_PBP1_LivM_like"/>
    <property type="match status" value="1"/>
</dbReference>
<feature type="transmembrane region" description="Helical" evidence="6">
    <location>
        <begin position="9"/>
        <end position="26"/>
    </location>
</feature>
<dbReference type="GO" id="GO:0015658">
    <property type="term" value="F:branched-chain amino acid transmembrane transporter activity"/>
    <property type="evidence" value="ECO:0007669"/>
    <property type="project" value="InterPro"/>
</dbReference>
<evidence type="ECO:0000256" key="2">
    <source>
        <dbReference type="ARBA" id="ARBA00022475"/>
    </source>
</evidence>
<comment type="caution">
    <text evidence="7">The sequence shown here is derived from an EMBL/GenBank/DDBJ whole genome shotgun (WGS) entry which is preliminary data.</text>
</comment>
<dbReference type="Pfam" id="PF02653">
    <property type="entry name" value="BPD_transp_2"/>
    <property type="match status" value="1"/>
</dbReference>
<comment type="subcellular location">
    <subcellularLocation>
        <location evidence="1">Cell membrane</location>
        <topology evidence="1">Multi-pass membrane protein</topology>
    </subcellularLocation>
</comment>
<keyword evidence="2" id="KW-1003">Cell membrane</keyword>
<feature type="transmembrane region" description="Helical" evidence="6">
    <location>
        <begin position="84"/>
        <end position="107"/>
    </location>
</feature>
<dbReference type="RefSeq" id="WP_149296768.1">
    <property type="nucleotide sequence ID" value="NZ_VTWH01000001.1"/>
</dbReference>
<evidence type="ECO:0000256" key="1">
    <source>
        <dbReference type="ARBA" id="ARBA00004651"/>
    </source>
</evidence>
<dbReference type="PANTHER" id="PTHR30482">
    <property type="entry name" value="HIGH-AFFINITY BRANCHED-CHAIN AMINO ACID TRANSPORT SYSTEM PERMEASE"/>
    <property type="match status" value="1"/>
</dbReference>
<feature type="transmembrane region" description="Helical" evidence="6">
    <location>
        <begin position="60"/>
        <end position="78"/>
    </location>
</feature>
<evidence type="ECO:0000313" key="8">
    <source>
        <dbReference type="Proteomes" id="UP000324738"/>
    </source>
</evidence>
<gene>
    <name evidence="7" type="ORF">FPY71_01090</name>
</gene>
<dbReference type="PANTHER" id="PTHR30482:SF20">
    <property type="entry name" value="HIGH-AFFINITY BRANCHED-CHAIN AMINO ACID TRANSPORT SYSTEM PERMEASE PROTEIN LIVM"/>
    <property type="match status" value="1"/>
</dbReference>
<feature type="transmembrane region" description="Helical" evidence="6">
    <location>
        <begin position="32"/>
        <end position="53"/>
    </location>
</feature>
<organism evidence="7 8">
    <name type="scientific">Aureimonas fodinaquatilis</name>
    <dbReference type="NCBI Taxonomy" id="2565783"/>
    <lineage>
        <taxon>Bacteria</taxon>
        <taxon>Pseudomonadati</taxon>
        <taxon>Pseudomonadota</taxon>
        <taxon>Alphaproteobacteria</taxon>
        <taxon>Hyphomicrobiales</taxon>
        <taxon>Aurantimonadaceae</taxon>
        <taxon>Aureimonas</taxon>
    </lineage>
</organism>
<keyword evidence="8" id="KW-1185">Reference proteome</keyword>
<reference evidence="7 8" key="1">
    <citation type="submission" date="2019-08" db="EMBL/GenBank/DDBJ databases">
        <title>Aureimonas fodiniaquatilis sp. nov., isolated from a coal mine wastewater.</title>
        <authorList>
            <person name="Kim W."/>
        </authorList>
    </citation>
    <scope>NUCLEOTIDE SEQUENCE [LARGE SCALE GENOMIC DNA]</scope>
    <source>
        <strain evidence="7 8">CAU 1482</strain>
    </source>
</reference>
<dbReference type="OrthoDB" id="9804361at2"/>
<evidence type="ECO:0000313" key="7">
    <source>
        <dbReference type="EMBL" id="KAA0971757.1"/>
    </source>
</evidence>
<evidence type="ECO:0000256" key="6">
    <source>
        <dbReference type="SAM" id="Phobius"/>
    </source>
</evidence>
<feature type="transmembrane region" description="Helical" evidence="6">
    <location>
        <begin position="218"/>
        <end position="237"/>
    </location>
</feature>
<feature type="transmembrane region" description="Helical" evidence="6">
    <location>
        <begin position="128"/>
        <end position="149"/>
    </location>
</feature>
<dbReference type="AlphaFoldDB" id="A0A5B0DY59"/>
<dbReference type="EMBL" id="VTWH01000001">
    <property type="protein sequence ID" value="KAA0971757.1"/>
    <property type="molecule type" value="Genomic_DNA"/>
</dbReference>
<accession>A0A5B0DY59</accession>
<evidence type="ECO:0000256" key="5">
    <source>
        <dbReference type="ARBA" id="ARBA00023136"/>
    </source>
</evidence>
<protein>
    <submittedName>
        <fullName evidence="7">Branched-chain amino acid ABC transporter permease</fullName>
    </submittedName>
</protein>
<proteinExistence type="predicted"/>
<feature type="transmembrane region" description="Helical" evidence="6">
    <location>
        <begin position="169"/>
        <end position="187"/>
    </location>
</feature>
<keyword evidence="3 6" id="KW-0812">Transmembrane</keyword>
<dbReference type="InterPro" id="IPR001851">
    <property type="entry name" value="ABC_transp_permease"/>
</dbReference>
<evidence type="ECO:0000256" key="3">
    <source>
        <dbReference type="ARBA" id="ARBA00022692"/>
    </source>
</evidence>
<dbReference type="Proteomes" id="UP000324738">
    <property type="component" value="Unassembled WGS sequence"/>
</dbReference>
<sequence>MTQIQRNRLAFVAFALVYLCIIPVLLSGAPYMLGILSMSAALSVIAMGVWVTFTIGRINLGQAAFALVGGFTAAILTTRFGLSFWIALPAAGLVSALVGVVLGLGILRLRGVYFAMITLSLSETMRLALLNGGELTGGATGITSIPVPGELSFFGLVIIPDFASVNSHLAYYFLSATLLLLSIALVWRLMNSRLGRVFASLQQGQELSQSLGINITKYRLIAFAVSCFLGGIGGAFFAASQQSIYPGSFVVSDSISFTLYCFLGGLAFVAGPVVGAFLLTLSFQFLHGLQQYQQLAYALIMIGIMMWLPNGLLSLRLPGFRRRSANPVSGETGNVR</sequence>
<dbReference type="GO" id="GO:0005886">
    <property type="term" value="C:plasma membrane"/>
    <property type="evidence" value="ECO:0007669"/>
    <property type="project" value="UniProtKB-SubCell"/>
</dbReference>